<evidence type="ECO:0000256" key="4">
    <source>
        <dbReference type="ARBA" id="ARBA00022741"/>
    </source>
</evidence>
<dbReference type="EMBL" id="JBEXZR010000014">
    <property type="protein sequence ID" value="MEU0709195.1"/>
    <property type="molecule type" value="Genomic_DNA"/>
</dbReference>
<dbReference type="Gene3D" id="3.40.50.2300">
    <property type="match status" value="2"/>
</dbReference>
<dbReference type="PANTHER" id="PTHR43289:SF34">
    <property type="entry name" value="SERINE_THREONINE-PROTEIN KINASE YBDM-RELATED"/>
    <property type="match status" value="1"/>
</dbReference>
<evidence type="ECO:0000256" key="3">
    <source>
        <dbReference type="ARBA" id="ARBA00022729"/>
    </source>
</evidence>
<protein>
    <submittedName>
        <fullName evidence="10">Bifunctional serine/threonine-protein kinase/ABC transporter substrate-binding protein</fullName>
    </submittedName>
</protein>
<dbReference type="Gene3D" id="3.30.200.20">
    <property type="entry name" value="Phosphorylase Kinase, domain 1"/>
    <property type="match status" value="1"/>
</dbReference>
<dbReference type="GO" id="GO:0016301">
    <property type="term" value="F:kinase activity"/>
    <property type="evidence" value="ECO:0007669"/>
    <property type="project" value="UniProtKB-KW"/>
</dbReference>
<dbReference type="InterPro" id="IPR008271">
    <property type="entry name" value="Ser/Thr_kinase_AS"/>
</dbReference>
<dbReference type="Gene3D" id="1.10.510.10">
    <property type="entry name" value="Transferase(Phosphotransferase) domain 1"/>
    <property type="match status" value="1"/>
</dbReference>
<name>A0ABV2W6M4_9ACTN</name>
<dbReference type="PANTHER" id="PTHR43289">
    <property type="entry name" value="MITOGEN-ACTIVATED PROTEIN KINASE KINASE KINASE 20-RELATED"/>
    <property type="match status" value="1"/>
</dbReference>
<keyword evidence="11" id="KW-1185">Reference proteome</keyword>
<evidence type="ECO:0000256" key="7">
    <source>
        <dbReference type="PROSITE-ProRule" id="PRU10141"/>
    </source>
</evidence>
<dbReference type="Proteomes" id="UP001550378">
    <property type="component" value="Unassembled WGS sequence"/>
</dbReference>
<keyword evidence="3" id="KW-0732">Signal</keyword>
<dbReference type="SUPFAM" id="SSF56112">
    <property type="entry name" value="Protein kinase-like (PK-like)"/>
    <property type="match status" value="1"/>
</dbReference>
<evidence type="ECO:0000256" key="2">
    <source>
        <dbReference type="ARBA" id="ARBA00022679"/>
    </source>
</evidence>
<dbReference type="CDD" id="cd06342">
    <property type="entry name" value="PBP1_ABC_LIVBP-like"/>
    <property type="match status" value="1"/>
</dbReference>
<dbReference type="Pfam" id="PF13458">
    <property type="entry name" value="Peripla_BP_6"/>
    <property type="match status" value="1"/>
</dbReference>
<dbReference type="RefSeq" id="WP_359657125.1">
    <property type="nucleotide sequence ID" value="NZ_JBEXZP010000166.1"/>
</dbReference>
<keyword evidence="4 7" id="KW-0547">Nucleotide-binding</keyword>
<feature type="region of interest" description="Disordered" evidence="8">
    <location>
        <begin position="305"/>
        <end position="345"/>
    </location>
</feature>
<dbReference type="PROSITE" id="PS00108">
    <property type="entry name" value="PROTEIN_KINASE_ST"/>
    <property type="match status" value="1"/>
</dbReference>
<keyword evidence="6 7" id="KW-0067">ATP-binding</keyword>
<dbReference type="PROSITE" id="PS00107">
    <property type="entry name" value="PROTEIN_KINASE_ATP"/>
    <property type="match status" value="1"/>
</dbReference>
<keyword evidence="2" id="KW-0808">Transferase</keyword>
<dbReference type="InterPro" id="IPR028081">
    <property type="entry name" value="Leu-bd"/>
</dbReference>
<feature type="compositionally biased region" description="Low complexity" evidence="8">
    <location>
        <begin position="324"/>
        <end position="338"/>
    </location>
</feature>
<sequence>MDALCGSDPARIAGHRLLGRLGAGGMGVVYLARTPGGALVALKVIQGEYADDTGFRDRFRREVEVARRVTSRWSVGLADADPDAAEPWLATEFVPGPSLAEAVALHGPLPSHGLRVLGARLAEALDDLHAAGLVHRDLKPGNVLLAPDGPRLIDFGIARAPEDTSLTATGVVVGTPGYLAPEQAGGRDVPVVGPAGDVFSLGCVLVYAATGRAPFGGGPVDALLYRTVHDFPDTDGVPEDVAGVVGRCLEKDPRHRPTAAEVHHALADGGRAAEGPVRWLAEPVLRLIAERSAHALALPGIDDTEVSEGAVGDDAAGSGGERVAPGAGHADPADADGAPAGGPGSTTGRRRFLVLAGGAALVVAGGGTALWAALDREGSAPAGHPRRSPCTLALHADLSGGDKATGLAQERGLRLAVERFNARRNRPYTLAVRAEDDGGDPRAALRVAKTLAADPTVLAVVGPTTDTTAEASLVAYDTALVPVVAVSPGSIALALQGYRSFLHARVPDSLLAFYLNVHLRGSAGSRRVGIVDDRAADDHAWEISSTLSKVLHRDGHPQVPEVVSALRSDFRPPVDALLAAGADSVVFAGYPDRAALIAKVLHDRRFAGARVSAHPLLGERFLTAAGRAAEGWVAVAPAADPALMPAGAAFTAAHRRRFGAVPARYSVEAYDVTNMLLAGLERLGTARPTRAALLAAVRGTPYQGITKKFAFRAKTGEFVIGADNGVYLWRVERGAFRCDGPAPVSVPS</sequence>
<evidence type="ECO:0000256" key="6">
    <source>
        <dbReference type="ARBA" id="ARBA00022840"/>
    </source>
</evidence>
<dbReference type="InterPro" id="IPR028082">
    <property type="entry name" value="Peripla_BP_I"/>
</dbReference>
<reference evidence="10 11" key="1">
    <citation type="submission" date="2024-06" db="EMBL/GenBank/DDBJ databases">
        <title>The Natural Products Discovery Center: Release of the First 8490 Sequenced Strains for Exploring Actinobacteria Biosynthetic Diversity.</title>
        <authorList>
            <person name="Kalkreuter E."/>
            <person name="Kautsar S.A."/>
            <person name="Yang D."/>
            <person name="Bader C.D."/>
            <person name="Teijaro C.N."/>
            <person name="Fluegel L."/>
            <person name="Davis C.M."/>
            <person name="Simpson J.R."/>
            <person name="Lauterbach L."/>
            <person name="Steele A.D."/>
            <person name="Gui C."/>
            <person name="Meng S."/>
            <person name="Li G."/>
            <person name="Viehrig K."/>
            <person name="Ye F."/>
            <person name="Su P."/>
            <person name="Kiefer A.F."/>
            <person name="Nichols A."/>
            <person name="Cepeda A.J."/>
            <person name="Yan W."/>
            <person name="Fan B."/>
            <person name="Jiang Y."/>
            <person name="Adhikari A."/>
            <person name="Zheng C.-J."/>
            <person name="Schuster L."/>
            <person name="Cowan T.M."/>
            <person name="Smanski M.J."/>
            <person name="Chevrette M.G."/>
            <person name="De Carvalho L.P.S."/>
            <person name="Shen B."/>
        </authorList>
    </citation>
    <scope>NUCLEOTIDE SEQUENCE [LARGE SCALE GENOMIC DNA]</scope>
    <source>
        <strain evidence="10 11">NPDC006337</strain>
    </source>
</reference>
<organism evidence="10 11">
    <name type="scientific">Streptomyces lavendulocolor</name>
    <dbReference type="NCBI Taxonomy" id="67316"/>
    <lineage>
        <taxon>Bacteria</taxon>
        <taxon>Bacillati</taxon>
        <taxon>Actinomycetota</taxon>
        <taxon>Actinomycetes</taxon>
        <taxon>Kitasatosporales</taxon>
        <taxon>Streptomycetaceae</taxon>
        <taxon>Streptomyces</taxon>
    </lineage>
</organism>
<comment type="similarity">
    <text evidence="1">Belongs to the leucine-binding protein family.</text>
</comment>
<feature type="domain" description="Protein kinase" evidence="9">
    <location>
        <begin position="15"/>
        <end position="266"/>
    </location>
</feature>
<evidence type="ECO:0000259" key="9">
    <source>
        <dbReference type="PROSITE" id="PS50011"/>
    </source>
</evidence>
<dbReference type="Pfam" id="PF00069">
    <property type="entry name" value="Pkinase"/>
    <property type="match status" value="1"/>
</dbReference>
<evidence type="ECO:0000256" key="5">
    <source>
        <dbReference type="ARBA" id="ARBA00022777"/>
    </source>
</evidence>
<evidence type="ECO:0000256" key="1">
    <source>
        <dbReference type="ARBA" id="ARBA00010062"/>
    </source>
</evidence>
<dbReference type="SMART" id="SM00220">
    <property type="entry name" value="S_TKc"/>
    <property type="match status" value="1"/>
</dbReference>
<evidence type="ECO:0000313" key="10">
    <source>
        <dbReference type="EMBL" id="MEU0709195.1"/>
    </source>
</evidence>
<accession>A0ABV2W6M4</accession>
<proteinExistence type="inferred from homology"/>
<keyword evidence="5 10" id="KW-0418">Kinase</keyword>
<evidence type="ECO:0000256" key="8">
    <source>
        <dbReference type="SAM" id="MobiDB-lite"/>
    </source>
</evidence>
<evidence type="ECO:0000313" key="11">
    <source>
        <dbReference type="Proteomes" id="UP001550378"/>
    </source>
</evidence>
<dbReference type="InterPro" id="IPR011009">
    <property type="entry name" value="Kinase-like_dom_sf"/>
</dbReference>
<gene>
    <name evidence="10" type="ORF">ABZ508_17700</name>
</gene>
<dbReference type="InterPro" id="IPR017441">
    <property type="entry name" value="Protein_kinase_ATP_BS"/>
</dbReference>
<feature type="binding site" evidence="7">
    <location>
        <position position="43"/>
    </location>
    <ligand>
        <name>ATP</name>
        <dbReference type="ChEBI" id="CHEBI:30616"/>
    </ligand>
</feature>
<comment type="caution">
    <text evidence="10">The sequence shown here is derived from an EMBL/GenBank/DDBJ whole genome shotgun (WGS) entry which is preliminary data.</text>
</comment>
<dbReference type="InterPro" id="IPR000719">
    <property type="entry name" value="Prot_kinase_dom"/>
</dbReference>
<dbReference type="SUPFAM" id="SSF53822">
    <property type="entry name" value="Periplasmic binding protein-like I"/>
    <property type="match status" value="1"/>
</dbReference>
<feature type="compositionally biased region" description="Low complexity" evidence="8">
    <location>
        <begin position="307"/>
        <end position="316"/>
    </location>
</feature>
<dbReference type="CDD" id="cd14014">
    <property type="entry name" value="STKc_PknB_like"/>
    <property type="match status" value="1"/>
</dbReference>
<dbReference type="PROSITE" id="PS50011">
    <property type="entry name" value="PROTEIN_KINASE_DOM"/>
    <property type="match status" value="1"/>
</dbReference>